<evidence type="ECO:0000256" key="1">
    <source>
        <dbReference type="ARBA" id="ARBA00004177"/>
    </source>
</evidence>
<dbReference type="STRING" id="543379.A0A232EKP0"/>
<protein>
    <recommendedName>
        <fullName evidence="7">Charged multivesicular body protein 7</fullName>
    </recommendedName>
</protein>
<evidence type="ECO:0000313" key="5">
    <source>
        <dbReference type="EMBL" id="OXU18930.1"/>
    </source>
</evidence>
<dbReference type="Pfam" id="PF03357">
    <property type="entry name" value="Snf7"/>
    <property type="match status" value="1"/>
</dbReference>
<evidence type="ECO:0000256" key="3">
    <source>
        <dbReference type="ARBA" id="ARBA00022753"/>
    </source>
</evidence>
<dbReference type="GO" id="GO:0032511">
    <property type="term" value="P:late endosome to vacuole transport via multivesicular body sorting pathway"/>
    <property type="evidence" value="ECO:0007669"/>
    <property type="project" value="TreeGrafter"/>
</dbReference>
<reference evidence="5 6" key="1">
    <citation type="journal article" date="2017" name="Curr. Biol.">
        <title>The Evolution of Venom by Co-option of Single-Copy Genes.</title>
        <authorList>
            <person name="Martinson E.O."/>
            <person name="Mrinalini"/>
            <person name="Kelkar Y.D."/>
            <person name="Chang C.H."/>
            <person name="Werren J.H."/>
        </authorList>
    </citation>
    <scope>NUCLEOTIDE SEQUENCE [LARGE SCALE GENOMIC DNA]</scope>
    <source>
        <strain evidence="5 6">Alberta</strain>
        <tissue evidence="5">Whole body</tissue>
    </source>
</reference>
<evidence type="ECO:0008006" key="7">
    <source>
        <dbReference type="Google" id="ProtNLM"/>
    </source>
</evidence>
<evidence type="ECO:0000256" key="4">
    <source>
        <dbReference type="SAM" id="MobiDB-lite"/>
    </source>
</evidence>
<name>A0A232EKP0_9HYME</name>
<dbReference type="GO" id="GO:0009898">
    <property type="term" value="C:cytoplasmic side of plasma membrane"/>
    <property type="evidence" value="ECO:0007669"/>
    <property type="project" value="TreeGrafter"/>
</dbReference>
<dbReference type="GO" id="GO:0006900">
    <property type="term" value="P:vesicle budding from membrane"/>
    <property type="evidence" value="ECO:0007669"/>
    <property type="project" value="TreeGrafter"/>
</dbReference>
<gene>
    <name evidence="5" type="ORF">TSAR_013039</name>
</gene>
<dbReference type="Pfam" id="PF25880">
    <property type="entry name" value="WHD_CHMP7_1st"/>
    <property type="match status" value="1"/>
</dbReference>
<proteinExistence type="inferred from homology"/>
<comment type="caution">
    <text evidence="5">The sequence shown here is derived from an EMBL/GenBank/DDBJ whole genome shotgun (WGS) entry which is preliminary data.</text>
</comment>
<evidence type="ECO:0000256" key="2">
    <source>
        <dbReference type="ARBA" id="ARBA00006190"/>
    </source>
</evidence>
<organism evidence="5 6">
    <name type="scientific">Trichomalopsis sarcophagae</name>
    <dbReference type="NCBI Taxonomy" id="543379"/>
    <lineage>
        <taxon>Eukaryota</taxon>
        <taxon>Metazoa</taxon>
        <taxon>Ecdysozoa</taxon>
        <taxon>Arthropoda</taxon>
        <taxon>Hexapoda</taxon>
        <taxon>Insecta</taxon>
        <taxon>Pterygota</taxon>
        <taxon>Neoptera</taxon>
        <taxon>Endopterygota</taxon>
        <taxon>Hymenoptera</taxon>
        <taxon>Apocrita</taxon>
        <taxon>Proctotrupomorpha</taxon>
        <taxon>Chalcidoidea</taxon>
        <taxon>Pteromalidae</taxon>
        <taxon>Pteromalinae</taxon>
        <taxon>Trichomalopsis</taxon>
    </lineage>
</organism>
<keyword evidence="3" id="KW-0967">Endosome</keyword>
<feature type="region of interest" description="Disordered" evidence="4">
    <location>
        <begin position="394"/>
        <end position="440"/>
    </location>
</feature>
<dbReference type="InterPro" id="IPR005024">
    <property type="entry name" value="Snf7_fam"/>
</dbReference>
<dbReference type="GO" id="GO:0000815">
    <property type="term" value="C:ESCRT III complex"/>
    <property type="evidence" value="ECO:0007669"/>
    <property type="project" value="TreeGrafter"/>
</dbReference>
<dbReference type="EMBL" id="NNAY01003732">
    <property type="protein sequence ID" value="OXU18930.1"/>
    <property type="molecule type" value="Genomic_DNA"/>
</dbReference>
<dbReference type="Proteomes" id="UP000215335">
    <property type="component" value="Unassembled WGS sequence"/>
</dbReference>
<accession>A0A232EKP0</accession>
<dbReference type="PANTHER" id="PTHR22761">
    <property type="entry name" value="CHARGED MULTIVESICULAR BODY PROTEIN"/>
    <property type="match status" value="1"/>
</dbReference>
<comment type="similarity">
    <text evidence="2">Belongs to the SNF7 family.</text>
</comment>
<dbReference type="PANTHER" id="PTHR22761:SF10">
    <property type="entry name" value="GH13992P"/>
    <property type="match status" value="1"/>
</dbReference>
<dbReference type="AlphaFoldDB" id="A0A232EKP0"/>
<dbReference type="GO" id="GO:0005771">
    <property type="term" value="C:multivesicular body"/>
    <property type="evidence" value="ECO:0007669"/>
    <property type="project" value="TreeGrafter"/>
</dbReference>
<sequence length="440" mass="49788">MSGKESLSPTTPLPLDQLPECWNQDERMKSLFAPFRNRSANPEDWNSKYKFWNQLIKTWASYHARCSFSLTDLTANLKRNGCSALCLPTVLEELYKNGEVILESDFMKEPSSTWTGWTIDLFVKKPVSWSFSKLKSYVSEPVIDNNMKYIHLPTVKELGELILSIVNTKKENTLLSLSELTKSCIAKSGNTRITESNIRLALIWLRHNKKAAFRDCIKDDKHDLLVKISPRAAEQVTEVDEGLHKLTQQESMLIKNIEQLETERNEVILKAKSSLASGLRQVAKSFLRKKHELDKCIEKRSAALQNTQRLLARIHDARYDTDTLAAYKAGCNALKKFEDTGLTEDNVQDTMDDMAEILDELNEVQSAMTQPVTSNESDAELEKELAEIMGTAWNDSADADKSKNQSFNSAELPDLSELDLLDIPAPKNKVSIKPTQPSQT</sequence>
<comment type="subcellular location">
    <subcellularLocation>
        <location evidence="1">Endosome</location>
    </subcellularLocation>
</comment>
<dbReference type="Gene3D" id="6.10.140.1230">
    <property type="match status" value="1"/>
</dbReference>
<evidence type="ECO:0000313" key="6">
    <source>
        <dbReference type="Proteomes" id="UP000215335"/>
    </source>
</evidence>
<dbReference type="OrthoDB" id="10250120at2759"/>
<keyword evidence="6" id="KW-1185">Reference proteome</keyword>